<organism evidence="2 3">
    <name type="scientific">Champsocephalus gunnari</name>
    <name type="common">Mackerel icefish</name>
    <dbReference type="NCBI Taxonomy" id="52237"/>
    <lineage>
        <taxon>Eukaryota</taxon>
        <taxon>Metazoa</taxon>
        <taxon>Chordata</taxon>
        <taxon>Craniata</taxon>
        <taxon>Vertebrata</taxon>
        <taxon>Euteleostomi</taxon>
        <taxon>Actinopterygii</taxon>
        <taxon>Neopterygii</taxon>
        <taxon>Teleostei</taxon>
        <taxon>Neoteleostei</taxon>
        <taxon>Acanthomorphata</taxon>
        <taxon>Eupercaria</taxon>
        <taxon>Perciformes</taxon>
        <taxon>Notothenioidei</taxon>
        <taxon>Channichthyidae</taxon>
        <taxon>Champsocephalus</taxon>
    </lineage>
</organism>
<feature type="region of interest" description="Disordered" evidence="1">
    <location>
        <begin position="96"/>
        <end position="141"/>
    </location>
</feature>
<reference evidence="2 3" key="1">
    <citation type="journal article" date="2023" name="Mol. Biol. Evol.">
        <title>Genomics of Secondarily Temperate Adaptation in the Only Non-Antarctic Icefish.</title>
        <authorList>
            <person name="Rivera-Colon A.G."/>
            <person name="Rayamajhi N."/>
            <person name="Minhas B.F."/>
            <person name="Madrigal G."/>
            <person name="Bilyk K.T."/>
            <person name="Yoon V."/>
            <person name="Hune M."/>
            <person name="Gregory S."/>
            <person name="Cheng C.H.C."/>
            <person name="Catchen J.M."/>
        </authorList>
    </citation>
    <scope>NUCLEOTIDE SEQUENCE [LARGE SCALE GENOMIC DNA]</scope>
    <source>
        <tissue evidence="2">White muscle</tissue>
    </source>
</reference>
<keyword evidence="3" id="KW-1185">Reference proteome</keyword>
<proteinExistence type="predicted"/>
<gene>
    <name evidence="2" type="ORF">CgunFtcFv8_007716</name>
</gene>
<comment type="caution">
    <text evidence="2">The sequence shown here is derived from an EMBL/GenBank/DDBJ whole genome shotgun (WGS) entry which is preliminary data.</text>
</comment>
<accession>A0AAN8CI02</accession>
<feature type="compositionally biased region" description="Pro residues" evidence="1">
    <location>
        <begin position="40"/>
        <end position="49"/>
    </location>
</feature>
<feature type="region of interest" description="Disordered" evidence="1">
    <location>
        <begin position="15"/>
        <end position="64"/>
    </location>
</feature>
<sequence>MTTKQEIDTIHCAENPEEVSLHPPEECSDYGRPMKHTEESPPPVTPPPVNAFEDTPFTLSPSPSPTLLEIVEHKKEIQRAVTDSFLDFKDQTKAIRRAGSMSFTPAPQRRPPKSPKQRRAPSPPASSPCLPQSSKPKQSAN</sequence>
<evidence type="ECO:0000256" key="1">
    <source>
        <dbReference type="SAM" id="MobiDB-lite"/>
    </source>
</evidence>
<evidence type="ECO:0000313" key="3">
    <source>
        <dbReference type="Proteomes" id="UP001331515"/>
    </source>
</evidence>
<evidence type="ECO:0000313" key="2">
    <source>
        <dbReference type="EMBL" id="KAK5903980.1"/>
    </source>
</evidence>
<feature type="compositionally biased region" description="Low complexity" evidence="1">
    <location>
        <begin position="55"/>
        <end position="64"/>
    </location>
</feature>
<feature type="compositionally biased region" description="Polar residues" evidence="1">
    <location>
        <begin position="129"/>
        <end position="141"/>
    </location>
</feature>
<protein>
    <submittedName>
        <fullName evidence="2">Uncharacterized protein</fullName>
    </submittedName>
</protein>
<feature type="compositionally biased region" description="Basic residues" evidence="1">
    <location>
        <begin position="110"/>
        <end position="119"/>
    </location>
</feature>
<dbReference type="EMBL" id="JAURVH010001531">
    <property type="protein sequence ID" value="KAK5903980.1"/>
    <property type="molecule type" value="Genomic_DNA"/>
</dbReference>
<name>A0AAN8CI02_CHAGU</name>
<dbReference type="Proteomes" id="UP001331515">
    <property type="component" value="Unassembled WGS sequence"/>
</dbReference>
<dbReference type="AlphaFoldDB" id="A0AAN8CI02"/>